<dbReference type="RefSeq" id="WP_344984101.1">
    <property type="nucleotide sequence ID" value="NZ_BAAAXV010000001.1"/>
</dbReference>
<dbReference type="Pfam" id="PF09339">
    <property type="entry name" value="HTH_IclR"/>
    <property type="match status" value="1"/>
</dbReference>
<keyword evidence="2" id="KW-0238">DNA-binding</keyword>
<dbReference type="PANTHER" id="PTHR43132:SF8">
    <property type="entry name" value="HTH-TYPE TRANSCRIPTIONAL REGULATOR KMTR"/>
    <property type="match status" value="1"/>
</dbReference>
<evidence type="ECO:0000256" key="2">
    <source>
        <dbReference type="ARBA" id="ARBA00023125"/>
    </source>
</evidence>
<feature type="domain" description="HTH arsR-type" evidence="4">
    <location>
        <begin position="195"/>
        <end position="263"/>
    </location>
</feature>
<evidence type="ECO:0000259" key="4">
    <source>
        <dbReference type="SMART" id="SM00418"/>
    </source>
</evidence>
<dbReference type="PANTHER" id="PTHR43132">
    <property type="entry name" value="ARSENICAL RESISTANCE OPERON REPRESSOR ARSR-RELATED"/>
    <property type="match status" value="1"/>
</dbReference>
<reference evidence="5 6" key="1">
    <citation type="submission" date="2024-09" db="EMBL/GenBank/DDBJ databases">
        <authorList>
            <person name="Sun Q."/>
            <person name="Mori K."/>
        </authorList>
    </citation>
    <scope>NUCLEOTIDE SEQUENCE [LARGE SCALE GENOMIC DNA]</scope>
    <source>
        <strain evidence="5 6">JCM 3143</strain>
    </source>
</reference>
<comment type="caution">
    <text evidence="5">The sequence shown here is derived from an EMBL/GenBank/DDBJ whole genome shotgun (WGS) entry which is preliminary data.</text>
</comment>
<evidence type="ECO:0000313" key="5">
    <source>
        <dbReference type="EMBL" id="MFB9631609.1"/>
    </source>
</evidence>
<dbReference type="SUPFAM" id="SSF46785">
    <property type="entry name" value="Winged helix' DNA-binding domain"/>
    <property type="match status" value="1"/>
</dbReference>
<dbReference type="InterPro" id="IPR011991">
    <property type="entry name" value="ArsR-like_HTH"/>
</dbReference>
<gene>
    <name evidence="5" type="ORF">ACFFSA_51850</name>
</gene>
<keyword evidence="3" id="KW-0804">Transcription</keyword>
<keyword evidence="6" id="KW-1185">Reference proteome</keyword>
<dbReference type="InterPro" id="IPR005471">
    <property type="entry name" value="Tscrpt_reg_IclR_N"/>
</dbReference>
<dbReference type="CDD" id="cd00090">
    <property type="entry name" value="HTH_ARSR"/>
    <property type="match status" value="1"/>
</dbReference>
<dbReference type="InterPro" id="IPR051011">
    <property type="entry name" value="Metal_resp_trans_reg"/>
</dbReference>
<dbReference type="Proteomes" id="UP001589532">
    <property type="component" value="Unassembled WGS sequence"/>
</dbReference>
<accession>A0ABV5SJ96</accession>
<protein>
    <submittedName>
        <fullName evidence="5">ArsR/SmtB family transcription factor</fullName>
    </submittedName>
</protein>
<evidence type="ECO:0000256" key="3">
    <source>
        <dbReference type="ARBA" id="ARBA00023163"/>
    </source>
</evidence>
<dbReference type="SMART" id="SM00418">
    <property type="entry name" value="HTH_ARSR"/>
    <property type="match status" value="1"/>
</dbReference>
<organism evidence="5 6">
    <name type="scientific">Nonomuraea helvata</name>
    <dbReference type="NCBI Taxonomy" id="37484"/>
    <lineage>
        <taxon>Bacteria</taxon>
        <taxon>Bacillati</taxon>
        <taxon>Actinomycetota</taxon>
        <taxon>Actinomycetes</taxon>
        <taxon>Streptosporangiales</taxon>
        <taxon>Streptosporangiaceae</taxon>
        <taxon>Nonomuraea</taxon>
    </lineage>
</organism>
<dbReference type="InterPro" id="IPR001845">
    <property type="entry name" value="HTH_ArsR_DNA-bd_dom"/>
</dbReference>
<dbReference type="InterPro" id="IPR036388">
    <property type="entry name" value="WH-like_DNA-bd_sf"/>
</dbReference>
<sequence length="268" mass="29681">MLSLTPPRGYSPDFLTPGRGGAALEEQLDGLLSTPTPRFREELSYFSDKQPNASSIRALLDGGAPMLDRLGNAITRYHRAGIAPYKRMLRPHLQADRDRRLHGLADGGVDRLLSDLHPDVVWDPPVLRVLDYVEHDVHLEGRGIVLLPSAFCRRHPITLRDTDLPPVLVLPVQPPVGWLPRVRADGTMEHEPVVALLGRTRAYVLEEAARPMTTTELARRLGISLAMASRHTTVLRNAGLVASRREGNTIFHHITALGRGLLNGRPFT</sequence>
<evidence type="ECO:0000256" key="1">
    <source>
        <dbReference type="ARBA" id="ARBA00023015"/>
    </source>
</evidence>
<name>A0ABV5SJ96_9ACTN</name>
<proteinExistence type="predicted"/>
<dbReference type="InterPro" id="IPR036390">
    <property type="entry name" value="WH_DNA-bd_sf"/>
</dbReference>
<dbReference type="EMBL" id="JBHMBW010000106">
    <property type="protein sequence ID" value="MFB9631609.1"/>
    <property type="molecule type" value="Genomic_DNA"/>
</dbReference>
<dbReference type="Gene3D" id="1.10.10.10">
    <property type="entry name" value="Winged helix-like DNA-binding domain superfamily/Winged helix DNA-binding domain"/>
    <property type="match status" value="1"/>
</dbReference>
<keyword evidence="1" id="KW-0805">Transcription regulation</keyword>
<evidence type="ECO:0000313" key="6">
    <source>
        <dbReference type="Proteomes" id="UP001589532"/>
    </source>
</evidence>